<proteinExistence type="predicted"/>
<gene>
    <name evidence="2" type="ORF">NDU88_007513</name>
</gene>
<organism evidence="2 3">
    <name type="scientific">Pleurodeles waltl</name>
    <name type="common">Iberian ribbed newt</name>
    <dbReference type="NCBI Taxonomy" id="8319"/>
    <lineage>
        <taxon>Eukaryota</taxon>
        <taxon>Metazoa</taxon>
        <taxon>Chordata</taxon>
        <taxon>Craniata</taxon>
        <taxon>Vertebrata</taxon>
        <taxon>Euteleostomi</taxon>
        <taxon>Amphibia</taxon>
        <taxon>Batrachia</taxon>
        <taxon>Caudata</taxon>
        <taxon>Salamandroidea</taxon>
        <taxon>Salamandridae</taxon>
        <taxon>Pleurodelinae</taxon>
        <taxon>Pleurodeles</taxon>
    </lineage>
</organism>
<comment type="caution">
    <text evidence="2">The sequence shown here is derived from an EMBL/GenBank/DDBJ whole genome shotgun (WGS) entry which is preliminary data.</text>
</comment>
<accession>A0AAV7M034</accession>
<keyword evidence="3" id="KW-1185">Reference proteome</keyword>
<evidence type="ECO:0000313" key="2">
    <source>
        <dbReference type="EMBL" id="KAJ1094438.1"/>
    </source>
</evidence>
<evidence type="ECO:0000256" key="1">
    <source>
        <dbReference type="SAM" id="MobiDB-lite"/>
    </source>
</evidence>
<evidence type="ECO:0000313" key="3">
    <source>
        <dbReference type="Proteomes" id="UP001066276"/>
    </source>
</evidence>
<sequence length="168" mass="18483">MESFGGPAKGRPHYQGRYLQPWRTVLKLRKYRKQSGRQKKGIMTLAETANKDSHFNTPPATAVQTSSAAVTANRQAEDNVPPTVLQPANPPIRHLFRGGFTVDKNTAETAFAMGKRSPEHIPRGKTTPWSRNSKYSLPLCFCSSTTNSYVGAEDNGEYCTYDTGGGKS</sequence>
<dbReference type="Proteomes" id="UP001066276">
    <property type="component" value="Chromosome 11"/>
</dbReference>
<dbReference type="AlphaFoldDB" id="A0AAV7M034"/>
<feature type="region of interest" description="Disordered" evidence="1">
    <location>
        <begin position="51"/>
        <end position="92"/>
    </location>
</feature>
<reference evidence="2" key="1">
    <citation type="journal article" date="2022" name="bioRxiv">
        <title>Sequencing and chromosome-scale assembly of the giantPleurodeles waltlgenome.</title>
        <authorList>
            <person name="Brown T."/>
            <person name="Elewa A."/>
            <person name="Iarovenko S."/>
            <person name="Subramanian E."/>
            <person name="Araus A.J."/>
            <person name="Petzold A."/>
            <person name="Susuki M."/>
            <person name="Suzuki K.-i.T."/>
            <person name="Hayashi T."/>
            <person name="Toyoda A."/>
            <person name="Oliveira C."/>
            <person name="Osipova E."/>
            <person name="Leigh N.D."/>
            <person name="Simon A."/>
            <person name="Yun M.H."/>
        </authorList>
    </citation>
    <scope>NUCLEOTIDE SEQUENCE</scope>
    <source>
        <strain evidence="2">20211129_DDA</strain>
        <tissue evidence="2">Liver</tissue>
    </source>
</reference>
<name>A0AAV7M034_PLEWA</name>
<feature type="compositionally biased region" description="Low complexity" evidence="1">
    <location>
        <begin position="57"/>
        <end position="72"/>
    </location>
</feature>
<protein>
    <submittedName>
        <fullName evidence="2">Uncharacterized protein</fullName>
    </submittedName>
</protein>
<dbReference type="EMBL" id="JANPWB010000015">
    <property type="protein sequence ID" value="KAJ1094438.1"/>
    <property type="molecule type" value="Genomic_DNA"/>
</dbReference>